<dbReference type="WBParaSite" id="Hba_05519">
    <property type="protein sequence ID" value="Hba_05519"/>
    <property type="gene ID" value="Hba_05519"/>
</dbReference>
<dbReference type="Proteomes" id="UP000095283">
    <property type="component" value="Unplaced"/>
</dbReference>
<name>A0A1I7WKE6_HETBA</name>
<evidence type="ECO:0000313" key="1">
    <source>
        <dbReference type="Proteomes" id="UP000095283"/>
    </source>
</evidence>
<protein>
    <submittedName>
        <fullName evidence="2">Neur_chan_LBD domain-containing protein</fullName>
    </submittedName>
</protein>
<organism evidence="1 2">
    <name type="scientific">Heterorhabditis bacteriophora</name>
    <name type="common">Entomopathogenic nematode worm</name>
    <dbReference type="NCBI Taxonomy" id="37862"/>
    <lineage>
        <taxon>Eukaryota</taxon>
        <taxon>Metazoa</taxon>
        <taxon>Ecdysozoa</taxon>
        <taxon>Nematoda</taxon>
        <taxon>Chromadorea</taxon>
        <taxon>Rhabditida</taxon>
        <taxon>Rhabditina</taxon>
        <taxon>Rhabditomorpha</taxon>
        <taxon>Strongyloidea</taxon>
        <taxon>Heterorhabditidae</taxon>
        <taxon>Heterorhabditis</taxon>
    </lineage>
</organism>
<dbReference type="AlphaFoldDB" id="A0A1I7WKE6"/>
<reference evidence="2" key="1">
    <citation type="submission" date="2016-11" db="UniProtKB">
        <authorList>
            <consortium name="WormBaseParasite"/>
        </authorList>
    </citation>
    <scope>IDENTIFICATION</scope>
</reference>
<accession>A0A1I7WKE6</accession>
<sequence length="97" mass="11270">MKLHFTDDNAVMIHYKVDFSNIRKKTWKRENKVLLYLMMTKPTYINCSQNILDLNSDSASNCDSSQYNFLSSVKYTTKGIKHSIILLLFCTLPNSLL</sequence>
<proteinExistence type="predicted"/>
<evidence type="ECO:0000313" key="2">
    <source>
        <dbReference type="WBParaSite" id="Hba_05519"/>
    </source>
</evidence>
<keyword evidence="1" id="KW-1185">Reference proteome</keyword>